<keyword evidence="1" id="KW-1133">Transmembrane helix</keyword>
<evidence type="ECO:0000256" key="2">
    <source>
        <dbReference type="SAM" id="SignalP"/>
    </source>
</evidence>
<proteinExistence type="predicted"/>
<feature type="transmembrane region" description="Helical" evidence="1">
    <location>
        <begin position="63"/>
        <end position="84"/>
    </location>
</feature>
<feature type="chain" id="PRO_5002184082" evidence="2">
    <location>
        <begin position="23"/>
        <end position="193"/>
    </location>
</feature>
<organism evidence="3 4">
    <name type="scientific">Gynuella sunshinyii YC6258</name>
    <dbReference type="NCBI Taxonomy" id="1445510"/>
    <lineage>
        <taxon>Bacteria</taxon>
        <taxon>Pseudomonadati</taxon>
        <taxon>Pseudomonadota</taxon>
        <taxon>Gammaproteobacteria</taxon>
        <taxon>Oceanospirillales</taxon>
        <taxon>Saccharospirillaceae</taxon>
        <taxon>Gynuella</taxon>
    </lineage>
</organism>
<dbReference type="RefSeq" id="WP_044618629.1">
    <property type="nucleotide sequence ID" value="NZ_CP007142.1"/>
</dbReference>
<dbReference type="HOGENOM" id="CLU_088877_0_1_6"/>
<dbReference type="PATRIC" id="fig|1445510.3.peg.4605"/>
<keyword evidence="4" id="KW-1185">Reference proteome</keyword>
<dbReference type="OrthoDB" id="9808192at2"/>
<dbReference type="EMBL" id="CP007142">
    <property type="protein sequence ID" value="AJQ96674.1"/>
    <property type="molecule type" value="Genomic_DNA"/>
</dbReference>
<dbReference type="InterPro" id="IPR007038">
    <property type="entry name" value="HupE_UreJ"/>
</dbReference>
<feature type="transmembrane region" description="Helical" evidence="1">
    <location>
        <begin position="143"/>
        <end position="167"/>
    </location>
</feature>
<gene>
    <name evidence="3" type="ORF">YC6258_04642</name>
</gene>
<keyword evidence="2" id="KW-0732">Signal</keyword>
<reference evidence="3 4" key="1">
    <citation type="submission" date="2014-01" db="EMBL/GenBank/DDBJ databases">
        <title>Full genme sequencing of cellulolytic bacterium Gynuella sunshinyii YC6258T gen. nov., sp. nov.</title>
        <authorList>
            <person name="Khan H."/>
            <person name="Chung E.J."/>
            <person name="Chung Y.R."/>
        </authorList>
    </citation>
    <scope>NUCLEOTIDE SEQUENCE [LARGE SCALE GENOMIC DNA]</scope>
    <source>
        <strain evidence="3 4">YC6258</strain>
    </source>
</reference>
<dbReference type="PIRSF" id="PIRSF016919">
    <property type="entry name" value="HupE_UreJ"/>
    <property type="match status" value="1"/>
</dbReference>
<protein>
    <submittedName>
        <fullName evidence="3">Hydrogenase/urease accessory protein</fullName>
    </submittedName>
</protein>
<dbReference type="Pfam" id="PF04955">
    <property type="entry name" value="HupE_UreJ"/>
    <property type="match status" value="1"/>
</dbReference>
<evidence type="ECO:0000313" key="4">
    <source>
        <dbReference type="Proteomes" id="UP000032266"/>
    </source>
</evidence>
<dbReference type="KEGG" id="gsn:YC6258_04642"/>
<sequence>MRFTLKAIITTLLLALPVFASAHTGVSTANGLSHGFGHPLGGLDHLLAMLAVGLWAAQMGGRAIWAVPCSFVGVMIVGGVLGFTGVALPWVEQGIALSVLLLGVLIAGAFRLPVLLSAIVVGVFALFHGHAHGAEMPLTAGTLSYVTGFVAATVLLHSAGIASGLLIHKTRNDLLSRVAGGAIAMVGVYLSIA</sequence>
<name>A0A0C5W1X6_9GAMM</name>
<evidence type="ECO:0000256" key="1">
    <source>
        <dbReference type="SAM" id="Phobius"/>
    </source>
</evidence>
<keyword evidence="1" id="KW-0812">Transmembrane</keyword>
<accession>A0A0C5W1X6</accession>
<feature type="signal peptide" evidence="2">
    <location>
        <begin position="1"/>
        <end position="22"/>
    </location>
</feature>
<dbReference type="STRING" id="1445510.YC6258_04642"/>
<dbReference type="AlphaFoldDB" id="A0A0C5W1X6"/>
<keyword evidence="1" id="KW-0472">Membrane</keyword>
<evidence type="ECO:0000313" key="3">
    <source>
        <dbReference type="EMBL" id="AJQ96674.1"/>
    </source>
</evidence>
<feature type="transmembrane region" description="Helical" evidence="1">
    <location>
        <begin position="174"/>
        <end position="192"/>
    </location>
</feature>
<dbReference type="Proteomes" id="UP000032266">
    <property type="component" value="Chromosome"/>
</dbReference>